<dbReference type="AlphaFoldDB" id="A0A6B0YVD8"/>
<accession>A0A6B0YVD8</accession>
<proteinExistence type="predicted"/>
<dbReference type="GO" id="GO:0009236">
    <property type="term" value="P:cobalamin biosynthetic process"/>
    <property type="evidence" value="ECO:0007669"/>
    <property type="project" value="InterPro"/>
</dbReference>
<dbReference type="NCBIfam" id="NF004637">
    <property type="entry name" value="PRK05986.1"/>
    <property type="match status" value="1"/>
</dbReference>
<gene>
    <name evidence="1" type="primary">cobO</name>
    <name evidence="1" type="ORF">F4Y42_11695</name>
</gene>
<dbReference type="EMBL" id="VXRG01000097">
    <property type="protein sequence ID" value="MXY94095.1"/>
    <property type="molecule type" value="Genomic_DNA"/>
</dbReference>
<dbReference type="GO" id="GO:0008817">
    <property type="term" value="F:corrinoid adenosyltransferase activity"/>
    <property type="evidence" value="ECO:0007669"/>
    <property type="project" value="UniProtKB-EC"/>
</dbReference>
<sequence length="334" mass="38131">MRHYGRQLFICNHGDCAPAEHAERLHRLVLERNRQQELNKLRNPHRIKCTLADCLGVCQGGPIVVVYPDGTWYHGVDEAGLERIYREHLVGGKPVEELIFHRHFPEGKEPAYAPQVRGDEELAPPPWEPLKKAEELQLESEDRAGEEAQLRRLAARRTRKKKGLVIVNTGEGKGKTTAALGLLTRAWGRRMKVGVIQFLKHENARFGEIRAAERMGEIDWISSGDGWTWTSGDLDETAARARHTWTVCQERILNGGYDVLILDEFTYPLHYGWLDGNEVLAWLEANKPPMMHLVITGRYASRNLIDFADLVTEMRPIKHPFEEQGIRAQPGIEF</sequence>
<protein>
    <submittedName>
        <fullName evidence="1">Cob(I)yrinic acid a,c-diamide adenosyltransferase</fullName>
        <ecNumber evidence="1">2.5.1.17</ecNumber>
    </submittedName>
</protein>
<dbReference type="PANTHER" id="PTHR46638">
    <property type="entry name" value="CORRINOID ADENOSYLTRANSFERASE"/>
    <property type="match status" value="1"/>
</dbReference>
<dbReference type="InterPro" id="IPR036249">
    <property type="entry name" value="Thioredoxin-like_sf"/>
</dbReference>
<dbReference type="InterPro" id="IPR027417">
    <property type="entry name" value="P-loop_NTPase"/>
</dbReference>
<name>A0A6B0YVD8_9CHLR</name>
<organism evidence="1">
    <name type="scientific">Caldilineaceae bacterium SB0664_bin_27</name>
    <dbReference type="NCBI Taxonomy" id="2605260"/>
    <lineage>
        <taxon>Bacteria</taxon>
        <taxon>Bacillati</taxon>
        <taxon>Chloroflexota</taxon>
        <taxon>Caldilineae</taxon>
        <taxon>Caldilineales</taxon>
        <taxon>Caldilineaceae</taxon>
    </lineage>
</organism>
<keyword evidence="1" id="KW-0808">Transferase</keyword>
<reference evidence="1" key="1">
    <citation type="submission" date="2019-09" db="EMBL/GenBank/DDBJ databases">
        <title>Characterisation of the sponge microbiome using genome-centric metagenomics.</title>
        <authorList>
            <person name="Engelberts J.P."/>
            <person name="Robbins S.J."/>
            <person name="De Goeij J.M."/>
            <person name="Aranda M."/>
            <person name="Bell S.C."/>
            <person name="Webster N.S."/>
        </authorList>
    </citation>
    <scope>NUCLEOTIDE SEQUENCE</scope>
    <source>
        <strain evidence="1">SB0664_bin_27</strain>
    </source>
</reference>
<dbReference type="Gene3D" id="3.40.50.300">
    <property type="entry name" value="P-loop containing nucleotide triphosphate hydrolases"/>
    <property type="match status" value="1"/>
</dbReference>
<dbReference type="SUPFAM" id="SSF52540">
    <property type="entry name" value="P-loop containing nucleoside triphosphate hydrolases"/>
    <property type="match status" value="1"/>
</dbReference>
<dbReference type="NCBIfam" id="TIGR00708">
    <property type="entry name" value="cobA"/>
    <property type="match status" value="1"/>
</dbReference>
<dbReference type="CDD" id="cd02980">
    <property type="entry name" value="TRX_Fd_family"/>
    <property type="match status" value="1"/>
</dbReference>
<dbReference type="InterPro" id="IPR003724">
    <property type="entry name" value="CblAdoTrfase_CobA"/>
</dbReference>
<dbReference type="GO" id="GO:0005524">
    <property type="term" value="F:ATP binding"/>
    <property type="evidence" value="ECO:0007669"/>
    <property type="project" value="InterPro"/>
</dbReference>
<comment type="caution">
    <text evidence="1">The sequence shown here is derived from an EMBL/GenBank/DDBJ whole genome shotgun (WGS) entry which is preliminary data.</text>
</comment>
<dbReference type="SUPFAM" id="SSF52833">
    <property type="entry name" value="Thioredoxin-like"/>
    <property type="match status" value="1"/>
</dbReference>
<dbReference type="Pfam" id="PF02572">
    <property type="entry name" value="CobA_CobO_BtuR"/>
    <property type="match status" value="1"/>
</dbReference>
<dbReference type="PANTHER" id="PTHR46638:SF1">
    <property type="entry name" value="CORRINOID ADENOSYLTRANSFERASE"/>
    <property type="match status" value="1"/>
</dbReference>
<dbReference type="CDD" id="cd00561">
    <property type="entry name" value="CobA_ACA"/>
    <property type="match status" value="1"/>
</dbReference>
<dbReference type="EC" id="2.5.1.17" evidence="1"/>
<dbReference type="Gene3D" id="3.40.30.10">
    <property type="entry name" value="Glutaredoxin"/>
    <property type="match status" value="1"/>
</dbReference>
<evidence type="ECO:0000313" key="1">
    <source>
        <dbReference type="EMBL" id="MXY94095.1"/>
    </source>
</evidence>